<proteinExistence type="predicted"/>
<evidence type="ECO:0000256" key="1">
    <source>
        <dbReference type="SAM" id="Phobius"/>
    </source>
</evidence>
<organism evidence="2 3">
    <name type="scientific">Cercopithifilaria johnstoni</name>
    <dbReference type="NCBI Taxonomy" id="2874296"/>
    <lineage>
        <taxon>Eukaryota</taxon>
        <taxon>Metazoa</taxon>
        <taxon>Ecdysozoa</taxon>
        <taxon>Nematoda</taxon>
        <taxon>Chromadorea</taxon>
        <taxon>Rhabditida</taxon>
        <taxon>Spirurina</taxon>
        <taxon>Spiruromorpha</taxon>
        <taxon>Filarioidea</taxon>
        <taxon>Onchocercidae</taxon>
        <taxon>Cercopithifilaria</taxon>
    </lineage>
</organism>
<keyword evidence="3" id="KW-1185">Reference proteome</keyword>
<dbReference type="AlphaFoldDB" id="A0A8J2Q7Y5"/>
<protein>
    <submittedName>
        <fullName evidence="2">Uncharacterized protein</fullName>
    </submittedName>
</protein>
<sequence>MAECAPGDENIFTTSTTAHILKHHQPFDEDGMTECAPGDENIFTTSTAVHILKHRQLIYFIPLLSLDGGTISLAGIYLVFVKDVYGKVTAILLLAEMSTDQQAKGKEEC</sequence>
<feature type="transmembrane region" description="Helical" evidence="1">
    <location>
        <begin position="57"/>
        <end position="80"/>
    </location>
</feature>
<keyword evidence="1" id="KW-0472">Membrane</keyword>
<reference evidence="2" key="1">
    <citation type="submission" date="2021-09" db="EMBL/GenBank/DDBJ databases">
        <authorList>
            <consortium name="Pathogen Informatics"/>
        </authorList>
    </citation>
    <scope>NUCLEOTIDE SEQUENCE</scope>
</reference>
<name>A0A8J2Q7Y5_9BILA</name>
<comment type="caution">
    <text evidence="2">The sequence shown here is derived from an EMBL/GenBank/DDBJ whole genome shotgun (WGS) entry which is preliminary data.</text>
</comment>
<evidence type="ECO:0000313" key="3">
    <source>
        <dbReference type="Proteomes" id="UP000746747"/>
    </source>
</evidence>
<keyword evidence="1" id="KW-0812">Transmembrane</keyword>
<accession>A0A8J2Q7Y5</accession>
<dbReference type="Proteomes" id="UP000746747">
    <property type="component" value="Unassembled WGS sequence"/>
</dbReference>
<keyword evidence="1" id="KW-1133">Transmembrane helix</keyword>
<dbReference type="EMBL" id="CAKAEH010001450">
    <property type="protein sequence ID" value="CAG9536419.1"/>
    <property type="molecule type" value="Genomic_DNA"/>
</dbReference>
<evidence type="ECO:0000313" key="2">
    <source>
        <dbReference type="EMBL" id="CAG9536419.1"/>
    </source>
</evidence>
<gene>
    <name evidence="2" type="ORF">CJOHNSTONI_LOCUS6340</name>
</gene>